<sequence length="150" mass="17638">MVWAPYEAKYSLMLVRIQNKFTRYLYKRLYGVYPLYPLMYPTLFVLGMVGYDQLRLRRELALSVYVFKILTGRVHNLDIMEKLSLRVPSRNLRRKSQLLDVPRAHSNLVSEAPLTRAIIIINRTSVEVDLFVCTLAEFTRVASYIISYKI</sequence>
<keyword evidence="3" id="KW-1185">Reference proteome</keyword>
<evidence type="ECO:0000313" key="2">
    <source>
        <dbReference type="EMBL" id="CAF4878048.1"/>
    </source>
</evidence>
<dbReference type="AlphaFoldDB" id="A0A821TS80"/>
<keyword evidence="1" id="KW-0472">Membrane</keyword>
<dbReference type="Proteomes" id="UP000663880">
    <property type="component" value="Unassembled WGS sequence"/>
</dbReference>
<protein>
    <submittedName>
        <fullName evidence="2">Uncharacterized protein</fullName>
    </submittedName>
</protein>
<evidence type="ECO:0000313" key="3">
    <source>
        <dbReference type="Proteomes" id="UP000663880"/>
    </source>
</evidence>
<dbReference type="OrthoDB" id="6923288at2759"/>
<name>A0A821TS80_9NEOP</name>
<reference evidence="2" key="1">
    <citation type="submission" date="2021-02" db="EMBL/GenBank/DDBJ databases">
        <authorList>
            <person name="Steward A R."/>
        </authorList>
    </citation>
    <scope>NUCLEOTIDE SEQUENCE</scope>
</reference>
<evidence type="ECO:0000256" key="1">
    <source>
        <dbReference type="SAM" id="Phobius"/>
    </source>
</evidence>
<proteinExistence type="predicted"/>
<gene>
    <name evidence="2" type="ORF">PMACD_LOCUS9351</name>
</gene>
<accession>A0A821TS80</accession>
<comment type="caution">
    <text evidence="2">The sequence shown here is derived from an EMBL/GenBank/DDBJ whole genome shotgun (WGS) entry which is preliminary data.</text>
</comment>
<feature type="transmembrane region" description="Helical" evidence="1">
    <location>
        <begin position="33"/>
        <end position="51"/>
    </location>
</feature>
<organism evidence="2 3">
    <name type="scientific">Pieris macdunnoughi</name>
    <dbReference type="NCBI Taxonomy" id="345717"/>
    <lineage>
        <taxon>Eukaryota</taxon>
        <taxon>Metazoa</taxon>
        <taxon>Ecdysozoa</taxon>
        <taxon>Arthropoda</taxon>
        <taxon>Hexapoda</taxon>
        <taxon>Insecta</taxon>
        <taxon>Pterygota</taxon>
        <taxon>Neoptera</taxon>
        <taxon>Endopterygota</taxon>
        <taxon>Lepidoptera</taxon>
        <taxon>Glossata</taxon>
        <taxon>Ditrysia</taxon>
        <taxon>Papilionoidea</taxon>
        <taxon>Pieridae</taxon>
        <taxon>Pierinae</taxon>
        <taxon>Pieris</taxon>
    </lineage>
</organism>
<dbReference type="EMBL" id="CAJOBZ010000026">
    <property type="protein sequence ID" value="CAF4878048.1"/>
    <property type="molecule type" value="Genomic_DNA"/>
</dbReference>
<keyword evidence="1" id="KW-0812">Transmembrane</keyword>
<keyword evidence="1" id="KW-1133">Transmembrane helix</keyword>